<dbReference type="Proteomes" id="UP000318571">
    <property type="component" value="Chromosome 9"/>
</dbReference>
<feature type="compositionally biased region" description="Basic and acidic residues" evidence="1">
    <location>
        <begin position="639"/>
        <end position="657"/>
    </location>
</feature>
<feature type="region of interest" description="Disordered" evidence="1">
    <location>
        <begin position="1805"/>
        <end position="1950"/>
    </location>
</feature>
<dbReference type="PANTHER" id="PTHR10699:SF11">
    <property type="entry name" value="IGLOO, ISOFORM A"/>
    <property type="match status" value="1"/>
</dbReference>
<feature type="region of interest" description="Disordered" evidence="1">
    <location>
        <begin position="2350"/>
        <end position="2403"/>
    </location>
</feature>
<feature type="region of interest" description="Disordered" evidence="1">
    <location>
        <begin position="1984"/>
        <end position="2005"/>
    </location>
</feature>
<dbReference type="InterPro" id="IPR048257">
    <property type="entry name" value="DUF4590"/>
</dbReference>
<feature type="compositionally biased region" description="Acidic residues" evidence="1">
    <location>
        <begin position="1877"/>
        <end position="1886"/>
    </location>
</feature>
<feature type="compositionally biased region" description="Basic and acidic residues" evidence="1">
    <location>
        <begin position="587"/>
        <end position="597"/>
    </location>
</feature>
<feature type="compositionally biased region" description="Polar residues" evidence="1">
    <location>
        <begin position="487"/>
        <end position="501"/>
    </location>
</feature>
<keyword evidence="4" id="KW-1185">Reference proteome</keyword>
<feature type="compositionally biased region" description="Basic residues" evidence="1">
    <location>
        <begin position="502"/>
        <end position="517"/>
    </location>
</feature>
<feature type="compositionally biased region" description="Low complexity" evidence="1">
    <location>
        <begin position="1034"/>
        <end position="1051"/>
    </location>
</feature>
<dbReference type="OMA" id="RGMQDRK"/>
<protein>
    <recommendedName>
        <fullName evidence="2">DUF4590 domain-containing protein</fullName>
    </recommendedName>
</protein>
<feature type="compositionally biased region" description="Basic residues" evidence="1">
    <location>
        <begin position="251"/>
        <end position="263"/>
    </location>
</feature>
<proteinExistence type="predicted"/>
<feature type="compositionally biased region" description="Acidic residues" evidence="1">
    <location>
        <begin position="575"/>
        <end position="586"/>
    </location>
</feature>
<feature type="region of interest" description="Disordered" evidence="1">
    <location>
        <begin position="174"/>
        <end position="269"/>
    </location>
</feature>
<feature type="compositionally biased region" description="Polar residues" evidence="1">
    <location>
        <begin position="1909"/>
        <end position="1918"/>
    </location>
</feature>
<dbReference type="Gene3D" id="1.20.5.190">
    <property type="match status" value="8"/>
</dbReference>
<feature type="region of interest" description="Disordered" evidence="1">
    <location>
        <begin position="426"/>
        <end position="722"/>
    </location>
</feature>
<feature type="compositionally biased region" description="Basic and acidic residues" evidence="1">
    <location>
        <begin position="1651"/>
        <end position="1661"/>
    </location>
</feature>
<organism evidence="3 4">
    <name type="scientific">Tigriopus californicus</name>
    <name type="common">Marine copepod</name>
    <dbReference type="NCBI Taxonomy" id="6832"/>
    <lineage>
        <taxon>Eukaryota</taxon>
        <taxon>Metazoa</taxon>
        <taxon>Ecdysozoa</taxon>
        <taxon>Arthropoda</taxon>
        <taxon>Crustacea</taxon>
        <taxon>Multicrustacea</taxon>
        <taxon>Hexanauplia</taxon>
        <taxon>Copepoda</taxon>
        <taxon>Harpacticoida</taxon>
        <taxon>Harpacticidae</taxon>
        <taxon>Tigriopus</taxon>
    </lineage>
</organism>
<dbReference type="PANTHER" id="PTHR10699">
    <property type="entry name" value="NEUROMODULIN"/>
    <property type="match status" value="1"/>
</dbReference>
<feature type="compositionally biased region" description="Basic and acidic residues" evidence="1">
    <location>
        <begin position="2350"/>
        <end position="2364"/>
    </location>
</feature>
<dbReference type="PROSITE" id="PS50096">
    <property type="entry name" value="IQ"/>
    <property type="match status" value="17"/>
</dbReference>
<feature type="compositionally biased region" description="Low complexity" evidence="1">
    <location>
        <begin position="2197"/>
        <end position="2214"/>
    </location>
</feature>
<evidence type="ECO:0000313" key="3">
    <source>
        <dbReference type="EMBL" id="TRY71152.1"/>
    </source>
</evidence>
<dbReference type="EMBL" id="VCGU01000009">
    <property type="protein sequence ID" value="TRY71152.1"/>
    <property type="molecule type" value="Genomic_DNA"/>
</dbReference>
<feature type="compositionally biased region" description="Polar residues" evidence="1">
    <location>
        <begin position="2231"/>
        <end position="2251"/>
    </location>
</feature>
<feature type="compositionally biased region" description="Basic and acidic residues" evidence="1">
    <location>
        <begin position="91"/>
        <end position="127"/>
    </location>
</feature>
<dbReference type="SMART" id="SM00015">
    <property type="entry name" value="IQ"/>
    <property type="match status" value="17"/>
</dbReference>
<feature type="region of interest" description="Disordered" evidence="1">
    <location>
        <begin position="2419"/>
        <end position="2533"/>
    </location>
</feature>
<feature type="compositionally biased region" description="Basic and acidic residues" evidence="1">
    <location>
        <begin position="1023"/>
        <end position="1033"/>
    </location>
</feature>
<feature type="compositionally biased region" description="Low complexity" evidence="1">
    <location>
        <begin position="1919"/>
        <end position="1944"/>
    </location>
</feature>
<dbReference type="STRING" id="6832.A0A553P0M2"/>
<evidence type="ECO:0000256" key="1">
    <source>
        <dbReference type="SAM" id="MobiDB-lite"/>
    </source>
</evidence>
<gene>
    <name evidence="3" type="ORF">TCAL_02361</name>
</gene>
<feature type="compositionally biased region" description="Acidic residues" evidence="1">
    <location>
        <begin position="686"/>
        <end position="710"/>
    </location>
</feature>
<sequence>MFTNQSSQECQSRFFKQWHPDYIGSYNSLRDRHLKHFFQHPARRTHLNKNNQVTSHGKIINEREWRKQNIAWERCRREAEEQGELLQMRPVDSRRAKMELRQQQKDDDAREKKREETDETRDKAQEVKDAWVDQNTLLAKISDTNRSDVEHLINFLNFEIEYILRPQSAPIRYRGSPRLHTHQRAHSAKRLNLTSRYGYPKVTNQRSKSADRPPEQQSHQPIRNIEIPETQFVSSKDPSKKSRPFTAPPRSRPKSNRRSRLRSQSHPNYKEDEYLKTKVVLQYVGLSDPSDIGNNSRSRYKASRKRRRKMLALPSQIDEVTIVQQPRGSYVLEVFNGFIQVGETFEFTSRRVEGFPFSLTIYVNRQCHVRLSVCCEAKRAPGTRLGRGSFQLVEMEEPVPCLRCLVESDPVARKLSARISQRRGVYDRFGNRRPPSAISDQPSAVVKKSRSRKTRTLTSEGSESDDDLSPLVRHSKYRTPMRRKRNQLTPKSRTDNTNHNNAKFHRKSRPKSAPKHNGRQDDTGSPVPELDDYSSVADESSEEDIELSQRSNQNDERSDSESDSESSPGSKSEEALEDDNKDESDQEEKSKYQETKNKQGKNKIMKNKQASPVTRTRMKVEVKQKLEDNYKEGLNASEDLIRAKEQRQKSHKPKADSTEDDTVDEAPSIVDEINRPDDQNNNEEAKDADEDDDEDSSSEETSDSSSVEDSESTKSDLKWKTGEDVRKMVVVDRKLKDAHLEGQDVSNLLLTASSENDELIKQKQIVEETRKRLSHFQALALVGRLFFSYKNAPKHDHEQETEESISSSVPSKGTSEQCSSNSSSLATSSRSIRKKAPELFERSVQAIEETADSGSQVDLAELHEKGVQVKDDTREASAQNDPLITMTTGSQAFTEVENSGSQTNIETLSKSLMAVPESVHRSSQCETYQEPISDSHVAQNMPTMTGQVASQITDSSDSSSNTTDTHPIVITSKIVEVAEIHATETGVNESVGVHFSKSGSGETEINIPDLKGRDQQQPTLIKTETEAATEGRETNSSSPYTSASSVTSNSDASRGKAALKSKITHFQALALLKRLFFNSRAKSSSSSSSSIIETKEESSLTTSPVRKLEDEQNYISDKIETPSSVDSCEGIESTSEIGSMSETSSSSSSSSSTSDDNDGESVISKRIDQEAQDRGSEKNESIDIDMDDPDVEIATTKIQASFRGMQDRKNVKAMHEEAPPVEILASEDVIDIDMDDPDVEQATTKIQASFRGMQDRKKVKAMHEEAPPIEIQASEDVIDIDMDDPDVEQATTKIQASFRGMQDRKKVKAMHEEAPPVEILASEDVIDIDMDDPDVEQATTKIQASFRGMQDRKKVKAMHEEAQPVEIQASEDVIDIDMDDPDVEQATTKIQASFRGMQDRKKVKAMHEEAPPVEIQASEDVIDIDMDDPDVEQATTKIQASFRGMQDRKKVKAMHEEAPPVEIQASEDVIDIDMDDPDVEQATTKIQASFRGMQDRKKVKAMHEEAPPVEIQASEDVIDIDMDDPDVEQATTKIQASFRGMQDRKKVKAMHEEAPPVEIQASEDVIDIDMDDPDVEQATTKIQASFRGMQDRKKVKAMSAKSELDEIDVEKSVSSLASVISKGSTSSTSSSSSTSSYSSSAISSKGIDSQLAREKKSKSLEMHQAATKIQSGFRGMQTRQLLSQSERSIVKPAKLHSTTVSSSSSSNSSDSSSSTNSPGEQRSIRSTPTEGDFDVQSNDVRTSEISSRSSSRSESSSNSSEENELQMQREAATIKIQSGYRGMKARQRVQQIKKENDSIARHLIGAIGTSSASSVSEDMFSKIRSSPEKSVPPRDLDLESVEREQATVKIQAGYRGMQSRKELSLRKEKGGVVSSSSDEESNDESSDSSSSSISKLASAEETVKDVRPNVTTPSAPNLSSSGSSTCVSSSSISSTSSNSSAMSSIDDELQMQRETATIKIQSGFRGMKARQKVKQIRKENDSIARRILETPDCDESSKGSTHVNVEDPEIELDIYSMRVPKGDDSPLNIDVEHAATTIQAGYRGMQARRRVQEMRLPPNYDSEIQDLEIEKAAVSIQAGYRGMHARKNVAEIKGQLVSHSPFPHSQAEMDEAATKIQAGFRGMQVRNSYKSKGIPVEAFDFDLNDPEIQRAATSIQSGYRGMQVRKSTRSKKSNDSQDATNQGHINTSGSIHSLNVSATSDTSSSSDSDSSSSDSESDSGVSNPKVDHSKPVSSDSAKATPSVANIDSANDYTDDSESDSDSSGTESDSGTSVESPDKSKTVSLTNTNDTNDSSEIKNVLLEKLQDNDSGTSVSSQNSPINGPKKAEEIPALNGVIKVAPIVSIVEDKASMKSPELSDPHKEIPSNHSLQVLHVQPKSDSDSDSETSTPSSEESNSIGLNPKKTPFSFLKQILGVMILTPRVKNNKVSNSSRSLSKSSSSQSSTTSGEGSSSNTSKSSKSSSGSKKSNQKEVSAQNLKQKPTSGTSSSSESMTSSKALKRVKRSSVSPEAITSDSNSTEASSSSSSATMSSTS</sequence>
<feature type="compositionally biased region" description="Polar residues" evidence="1">
    <location>
        <begin position="2176"/>
        <end position="2196"/>
    </location>
</feature>
<feature type="compositionally biased region" description="Polar residues" evidence="1">
    <location>
        <begin position="2307"/>
        <end position="2320"/>
    </location>
</feature>
<feature type="compositionally biased region" description="Basic and acidic residues" evidence="1">
    <location>
        <begin position="1163"/>
        <end position="1181"/>
    </location>
</feature>
<dbReference type="Pfam" id="PF15257">
    <property type="entry name" value="DUF4590"/>
    <property type="match status" value="1"/>
</dbReference>
<feature type="compositionally biased region" description="Low complexity" evidence="1">
    <location>
        <begin position="1618"/>
        <end position="1649"/>
    </location>
</feature>
<dbReference type="InterPro" id="IPR000048">
    <property type="entry name" value="IQ_motif_EF-hand-BS"/>
</dbReference>
<feature type="compositionally biased region" description="Polar residues" evidence="1">
    <location>
        <begin position="1718"/>
        <end position="1740"/>
    </location>
</feature>
<feature type="compositionally biased region" description="Low complexity" evidence="1">
    <location>
        <begin position="1743"/>
        <end position="1760"/>
    </location>
</feature>
<feature type="region of interest" description="Disordered" evidence="1">
    <location>
        <begin position="1615"/>
        <end position="1769"/>
    </location>
</feature>
<feature type="compositionally biased region" description="Polar residues" evidence="1">
    <location>
        <begin position="2281"/>
        <end position="2293"/>
    </location>
</feature>
<dbReference type="GO" id="GO:0005516">
    <property type="term" value="F:calmodulin binding"/>
    <property type="evidence" value="ECO:0007669"/>
    <property type="project" value="TreeGrafter"/>
</dbReference>
<evidence type="ECO:0000259" key="2">
    <source>
        <dbReference type="Pfam" id="PF15257"/>
    </source>
</evidence>
<name>A0A553P0M2_TIGCA</name>
<dbReference type="Pfam" id="PF00612">
    <property type="entry name" value="IQ"/>
    <property type="match status" value="17"/>
</dbReference>
<feature type="domain" description="DUF4590" evidence="2">
    <location>
        <begin position="317"/>
        <end position="407"/>
    </location>
</feature>
<feature type="compositionally biased region" description="Polar residues" evidence="1">
    <location>
        <begin position="804"/>
        <end position="818"/>
    </location>
</feature>
<feature type="compositionally biased region" description="Basic residues" evidence="1">
    <location>
        <begin position="175"/>
        <end position="189"/>
    </location>
</feature>
<reference evidence="3 4" key="1">
    <citation type="journal article" date="2018" name="Nat. Ecol. Evol.">
        <title>Genomic signatures of mitonuclear coevolution across populations of Tigriopus californicus.</title>
        <authorList>
            <person name="Barreto F.S."/>
            <person name="Watson E.T."/>
            <person name="Lima T.G."/>
            <person name="Willett C.S."/>
            <person name="Edmands S."/>
            <person name="Li W."/>
            <person name="Burton R.S."/>
        </authorList>
    </citation>
    <scope>NUCLEOTIDE SEQUENCE [LARGE SCALE GENOMIC DNA]</scope>
    <source>
        <strain evidence="3 4">San Diego</strain>
    </source>
</reference>
<feature type="compositionally biased region" description="Low complexity" evidence="1">
    <location>
        <begin position="2482"/>
        <end position="2495"/>
    </location>
</feature>
<feature type="compositionally biased region" description="Basic residues" evidence="1">
    <location>
        <begin position="473"/>
        <end position="486"/>
    </location>
</feature>
<feature type="compositionally biased region" description="Basic and acidic residues" evidence="1">
    <location>
        <begin position="1819"/>
        <end position="1846"/>
    </location>
</feature>
<feature type="compositionally biased region" description="Basic and acidic residues" evidence="1">
    <location>
        <begin position="618"/>
        <end position="631"/>
    </location>
</feature>
<feature type="compositionally biased region" description="Low complexity" evidence="1">
    <location>
        <begin position="1127"/>
        <end position="1154"/>
    </location>
</feature>
<feature type="compositionally biased region" description="Low complexity" evidence="1">
    <location>
        <begin position="2385"/>
        <end position="2396"/>
    </location>
</feature>
<feature type="compositionally biased region" description="Low complexity" evidence="1">
    <location>
        <begin position="2261"/>
        <end position="2274"/>
    </location>
</feature>
<accession>A0A553P0M2</accession>
<feature type="compositionally biased region" description="Low complexity" evidence="1">
    <location>
        <begin position="819"/>
        <end position="830"/>
    </location>
</feature>
<feature type="compositionally biased region" description="Basic and acidic residues" evidence="1">
    <location>
        <begin position="711"/>
        <end position="722"/>
    </location>
</feature>
<evidence type="ECO:0000313" key="4">
    <source>
        <dbReference type="Proteomes" id="UP000318571"/>
    </source>
</evidence>
<feature type="compositionally biased region" description="Low complexity" evidence="1">
    <location>
        <begin position="2512"/>
        <end position="2533"/>
    </location>
</feature>
<feature type="compositionally biased region" description="Basic and acidic residues" evidence="1">
    <location>
        <begin position="1859"/>
        <end position="1870"/>
    </location>
</feature>
<feature type="compositionally biased region" description="Polar residues" evidence="1">
    <location>
        <begin position="2470"/>
        <end position="2481"/>
    </location>
</feature>
<comment type="caution">
    <text evidence="3">The sequence shown here is derived from an EMBL/GenBank/DDBJ whole genome shotgun (WGS) entry which is preliminary data.</text>
</comment>
<feature type="region of interest" description="Disordered" evidence="1">
    <location>
        <begin position="89"/>
        <end position="127"/>
    </location>
</feature>
<feature type="region of interest" description="Disordered" evidence="1">
    <location>
        <begin position="2153"/>
        <end position="2326"/>
    </location>
</feature>
<feature type="region of interest" description="Disordered" evidence="1">
    <location>
        <begin position="992"/>
        <end position="1051"/>
    </location>
</feature>
<feature type="region of interest" description="Disordered" evidence="1">
    <location>
        <begin position="793"/>
        <end position="832"/>
    </location>
</feature>
<feature type="compositionally biased region" description="Low complexity" evidence="1">
    <location>
        <begin position="2425"/>
        <end position="2466"/>
    </location>
</feature>
<feature type="compositionally biased region" description="Polar residues" evidence="1">
    <location>
        <begin position="1677"/>
        <end position="1687"/>
    </location>
</feature>
<feature type="region of interest" description="Disordered" evidence="1">
    <location>
        <begin position="1084"/>
        <end position="1190"/>
    </location>
</feature>
<feature type="compositionally biased region" description="Low complexity" evidence="1">
    <location>
        <begin position="1697"/>
        <end position="1717"/>
    </location>
</feature>